<comment type="subcellular location">
    <subcellularLocation>
        <location evidence="1">Periplasm</location>
    </subcellularLocation>
</comment>
<dbReference type="Gene3D" id="3.10.105.10">
    <property type="entry name" value="Dipeptide-binding Protein, Domain 3"/>
    <property type="match status" value="1"/>
</dbReference>
<dbReference type="InterPro" id="IPR000914">
    <property type="entry name" value="SBP_5_dom"/>
</dbReference>
<dbReference type="Gene3D" id="3.40.190.10">
    <property type="entry name" value="Periplasmic binding protein-like II"/>
    <property type="match status" value="1"/>
</dbReference>
<evidence type="ECO:0000256" key="4">
    <source>
        <dbReference type="SAM" id="SignalP"/>
    </source>
</evidence>
<dbReference type="InterPro" id="IPR039424">
    <property type="entry name" value="SBP_5"/>
</dbReference>
<dbReference type="PANTHER" id="PTHR30290">
    <property type="entry name" value="PERIPLASMIC BINDING COMPONENT OF ABC TRANSPORTER"/>
    <property type="match status" value="1"/>
</dbReference>
<accession>A0A317FF74</accession>
<dbReference type="GO" id="GO:0043190">
    <property type="term" value="C:ATP-binding cassette (ABC) transporter complex"/>
    <property type="evidence" value="ECO:0007669"/>
    <property type="project" value="InterPro"/>
</dbReference>
<comment type="similarity">
    <text evidence="2">Belongs to the bacterial solute-binding protein 5 family.</text>
</comment>
<feature type="chain" id="PRO_5016307706" evidence="4">
    <location>
        <begin position="26"/>
        <end position="537"/>
    </location>
</feature>
<dbReference type="GO" id="GO:1904680">
    <property type="term" value="F:peptide transmembrane transporter activity"/>
    <property type="evidence" value="ECO:0007669"/>
    <property type="project" value="TreeGrafter"/>
</dbReference>
<keyword evidence="3 4" id="KW-0732">Signal</keyword>
<proteinExistence type="inferred from homology"/>
<dbReference type="EMBL" id="QGNA01000003">
    <property type="protein sequence ID" value="PWS36667.1"/>
    <property type="molecule type" value="Genomic_DNA"/>
</dbReference>
<dbReference type="PROSITE" id="PS51318">
    <property type="entry name" value="TAT"/>
    <property type="match status" value="1"/>
</dbReference>
<dbReference type="InterPro" id="IPR006311">
    <property type="entry name" value="TAT_signal"/>
</dbReference>
<reference evidence="7" key="1">
    <citation type="submission" date="2018-05" db="EMBL/GenBank/DDBJ databases">
        <authorList>
            <person name="Du Z."/>
            <person name="Wang X."/>
        </authorList>
    </citation>
    <scope>NUCLEOTIDE SEQUENCE [LARGE SCALE GENOMIC DNA]</scope>
    <source>
        <strain evidence="7">CQN31</strain>
    </source>
</reference>
<organism evidence="6 7">
    <name type="scientific">Falsiroseomonas bella</name>
    <dbReference type="NCBI Taxonomy" id="2184016"/>
    <lineage>
        <taxon>Bacteria</taxon>
        <taxon>Pseudomonadati</taxon>
        <taxon>Pseudomonadota</taxon>
        <taxon>Alphaproteobacteria</taxon>
        <taxon>Acetobacterales</taxon>
        <taxon>Roseomonadaceae</taxon>
        <taxon>Falsiroseomonas</taxon>
    </lineage>
</organism>
<evidence type="ECO:0000259" key="5">
    <source>
        <dbReference type="Pfam" id="PF00496"/>
    </source>
</evidence>
<dbReference type="OrthoDB" id="7233744at2"/>
<dbReference type="InterPro" id="IPR030678">
    <property type="entry name" value="Peptide/Ni-bd"/>
</dbReference>
<dbReference type="GO" id="GO:0030288">
    <property type="term" value="C:outer membrane-bounded periplasmic space"/>
    <property type="evidence" value="ECO:0007669"/>
    <property type="project" value="UniProtKB-ARBA"/>
</dbReference>
<dbReference type="PANTHER" id="PTHR30290:SF38">
    <property type="entry name" value="D,D-DIPEPTIDE-BINDING PERIPLASMIC PROTEIN DDPA-RELATED"/>
    <property type="match status" value="1"/>
</dbReference>
<dbReference type="AlphaFoldDB" id="A0A317FF74"/>
<evidence type="ECO:0000256" key="3">
    <source>
        <dbReference type="ARBA" id="ARBA00022729"/>
    </source>
</evidence>
<dbReference type="Proteomes" id="UP000245765">
    <property type="component" value="Unassembled WGS sequence"/>
</dbReference>
<dbReference type="SUPFAM" id="SSF53850">
    <property type="entry name" value="Periplasmic binding protein-like II"/>
    <property type="match status" value="1"/>
</dbReference>
<name>A0A317FF74_9PROT</name>
<dbReference type="CDD" id="cd08502">
    <property type="entry name" value="PBP2_NikA_DppA_OppA_like_16"/>
    <property type="match status" value="1"/>
</dbReference>
<evidence type="ECO:0000256" key="1">
    <source>
        <dbReference type="ARBA" id="ARBA00004418"/>
    </source>
</evidence>
<dbReference type="PIRSF" id="PIRSF002741">
    <property type="entry name" value="MppA"/>
    <property type="match status" value="1"/>
</dbReference>
<protein>
    <submittedName>
        <fullName evidence="6">ABC transporter substrate-binding protein</fullName>
    </submittedName>
</protein>
<feature type="domain" description="Solute-binding protein family 5" evidence="5">
    <location>
        <begin position="73"/>
        <end position="446"/>
    </location>
</feature>
<feature type="signal peptide" evidence="4">
    <location>
        <begin position="1"/>
        <end position="25"/>
    </location>
</feature>
<gene>
    <name evidence="6" type="ORF">DFH01_16150</name>
</gene>
<evidence type="ECO:0000313" key="7">
    <source>
        <dbReference type="Proteomes" id="UP000245765"/>
    </source>
</evidence>
<keyword evidence="7" id="KW-1185">Reference proteome</keyword>
<sequence length="537" mass="59161">MLRRDLLAGAAGAAAAAALPRFAIAQPAAARTLKYVPHANPGNIDPFTNTAFVARDHAFLVFDQLYGMNERFEPVPQMVQGHVVENGGLLWRFTLREGLKFHDGSPVRGRDCIASIRRWGRRDAFGQELMARVADMTEESDRVFVIRLNRPFPKMIEAFSKVTTSCLFVMPERLATVDPFQNITEAVGSGPYRFVQNEWVPGSRLAYVKNPDYVPVPSGTPSMTAGPKVAHFDRVEWHIIPDASTASAALQSGEIDWWEQPTADLFPLFLRGANARNITVDIINNSGLIGIFRPNHLTAPFNNPAVRRAVLTAINQIDFMTAVIGETGVQGRADLRREGIGYFAPESPSASTVGLDRLKKSVDAARSELQAAGAMGARLVLLNATDLASINAATLVGADLFRRMGFNVDLVSTDWGSVVARRASRNPLDQGGWSGFFTFWSGVDHWNPASHASIRGHGENAWPGWPTIPAIEQQRNAWFDAPDEAAAKAATTEMQRIAFEEVPYVPTGMYYQPTAYRRNLTGMLKGQPPLFWNVRRT</sequence>
<dbReference type="GO" id="GO:0015833">
    <property type="term" value="P:peptide transport"/>
    <property type="evidence" value="ECO:0007669"/>
    <property type="project" value="TreeGrafter"/>
</dbReference>
<dbReference type="Pfam" id="PF00496">
    <property type="entry name" value="SBP_bac_5"/>
    <property type="match status" value="1"/>
</dbReference>
<comment type="caution">
    <text evidence="6">The sequence shown here is derived from an EMBL/GenBank/DDBJ whole genome shotgun (WGS) entry which is preliminary data.</text>
</comment>
<evidence type="ECO:0000313" key="6">
    <source>
        <dbReference type="EMBL" id="PWS36667.1"/>
    </source>
</evidence>
<dbReference type="RefSeq" id="WP_109871460.1">
    <property type="nucleotide sequence ID" value="NZ_QGNA01000003.1"/>
</dbReference>
<evidence type="ECO:0000256" key="2">
    <source>
        <dbReference type="ARBA" id="ARBA00005695"/>
    </source>
</evidence>